<dbReference type="InterPro" id="IPR016031">
    <property type="entry name" value="Trp_RNA-bd_attenuator-like_dom"/>
</dbReference>
<evidence type="ECO:0000313" key="8">
    <source>
        <dbReference type="Proteomes" id="UP000095023"/>
    </source>
</evidence>
<dbReference type="SUPFAM" id="SSF51219">
    <property type="entry name" value="TRAP-like"/>
    <property type="match status" value="1"/>
</dbReference>
<evidence type="ECO:0000313" key="7">
    <source>
        <dbReference type="EMBL" id="ODV92558.1"/>
    </source>
</evidence>
<comment type="similarity">
    <text evidence="2 6">Belongs to the AIM24 family.</text>
</comment>
<dbReference type="Proteomes" id="UP000095023">
    <property type="component" value="Unassembled WGS sequence"/>
</dbReference>
<dbReference type="GO" id="GO:0007007">
    <property type="term" value="P:inner mitochondrial membrane organization"/>
    <property type="evidence" value="ECO:0007669"/>
    <property type="project" value="TreeGrafter"/>
</dbReference>
<comment type="subcellular location">
    <subcellularLocation>
        <location evidence="1 6">Mitochondrion</location>
    </subcellularLocation>
</comment>
<dbReference type="Pfam" id="PF01987">
    <property type="entry name" value="AIM24"/>
    <property type="match status" value="1"/>
</dbReference>
<keyword evidence="8" id="KW-1185">Reference proteome</keyword>
<dbReference type="InterPro" id="IPR002838">
    <property type="entry name" value="AIM24"/>
</dbReference>
<proteinExistence type="inferred from homology"/>
<evidence type="ECO:0000256" key="1">
    <source>
        <dbReference type="ARBA" id="ARBA00004173"/>
    </source>
</evidence>
<feature type="non-terminal residue" evidence="7">
    <location>
        <position position="1"/>
    </location>
</feature>
<evidence type="ECO:0000256" key="2">
    <source>
        <dbReference type="ARBA" id="ARBA00009322"/>
    </source>
</evidence>
<keyword evidence="4" id="KW-0809">Transit peptide</keyword>
<accession>A0A1E4TLN4</accession>
<keyword evidence="5 6" id="KW-0496">Mitochondrion</keyword>
<gene>
    <name evidence="7" type="ORF">CANCADRAFT_15129</name>
</gene>
<dbReference type="Gene3D" id="3.60.160.10">
    <property type="entry name" value="Mitochondrial biogenesis AIM24"/>
    <property type="match status" value="1"/>
</dbReference>
<dbReference type="GO" id="GO:0005743">
    <property type="term" value="C:mitochondrial inner membrane"/>
    <property type="evidence" value="ECO:0007669"/>
    <property type="project" value="TreeGrafter"/>
</dbReference>
<evidence type="ECO:0000256" key="3">
    <source>
        <dbReference type="ARBA" id="ARBA00013287"/>
    </source>
</evidence>
<feature type="non-terminal residue" evidence="7">
    <location>
        <position position="190"/>
    </location>
</feature>
<evidence type="ECO:0000256" key="4">
    <source>
        <dbReference type="ARBA" id="ARBA00022946"/>
    </source>
</evidence>
<dbReference type="PANTHER" id="PTHR36959:SF2">
    <property type="entry name" value="ALTERED INHERITANCE OF MITOCHONDRIA PROTEIN 24, MITOCHONDRIAL"/>
    <property type="match status" value="1"/>
</dbReference>
<dbReference type="PANTHER" id="PTHR36959">
    <property type="entry name" value="ALTERED INHERITANCE OF MITOCHONDRIA PROTEIN 24, MITOCHONDRIAL"/>
    <property type="match status" value="1"/>
</dbReference>
<reference evidence="8" key="1">
    <citation type="submission" date="2016-02" db="EMBL/GenBank/DDBJ databases">
        <title>Comparative genomics of biotechnologically important yeasts.</title>
        <authorList>
            <consortium name="DOE Joint Genome Institute"/>
            <person name="Riley R."/>
            <person name="Haridas S."/>
            <person name="Wolfe K.H."/>
            <person name="Lopes M.R."/>
            <person name="Hittinger C.T."/>
            <person name="Goker M."/>
            <person name="Salamov A."/>
            <person name="Wisecaver J."/>
            <person name="Long T.M."/>
            <person name="Aerts A.L."/>
            <person name="Barry K."/>
            <person name="Choi C."/>
            <person name="Clum A."/>
            <person name="Coughlan A.Y."/>
            <person name="Deshpande S."/>
            <person name="Douglass A.P."/>
            <person name="Hanson S.J."/>
            <person name="Klenk H.-P."/>
            <person name="Labutti K."/>
            <person name="Lapidus A."/>
            <person name="Lindquist E."/>
            <person name="Lipzen A."/>
            <person name="Meier-Kolthoff J.P."/>
            <person name="Ohm R.A."/>
            <person name="Otillar R.P."/>
            <person name="Pangilinan J."/>
            <person name="Peng Y."/>
            <person name="Rokas A."/>
            <person name="Rosa C.A."/>
            <person name="Scheuner C."/>
            <person name="Sibirny A.A."/>
            <person name="Slot J.C."/>
            <person name="Stielow J.B."/>
            <person name="Sun H."/>
            <person name="Kurtzman C.P."/>
            <person name="Blackwell M."/>
            <person name="Jeffries T.W."/>
            <person name="Grigoriev I.V."/>
        </authorList>
    </citation>
    <scope>NUCLEOTIDE SEQUENCE [LARGE SCALE GENOMIC DNA]</scope>
    <source>
        <strain evidence="8">NRRL Y-17796</strain>
    </source>
</reference>
<sequence length="190" mass="20016">DISPEVKNVPTLHGSGPFAASPKFAAVGSPATLVNINLPASSNLFIRKGSLVSLNGNLKDITSTLSLLNPVTRGLTATPTLYTKITSLSSVNILLGSRSSAFDTFTVLSLDGRADWKVTQKSGVYAWSGPSLSVSTKLDSKMNFANWATTLLSGRGQVALLAKGQVYQIKVEEGESIAINPRSLLAYSTT</sequence>
<name>A0A1E4TLN4_9ASCO</name>
<dbReference type="OrthoDB" id="5295771at2759"/>
<organism evidence="7 8">
    <name type="scientific">Tortispora caseinolytica NRRL Y-17796</name>
    <dbReference type="NCBI Taxonomy" id="767744"/>
    <lineage>
        <taxon>Eukaryota</taxon>
        <taxon>Fungi</taxon>
        <taxon>Dikarya</taxon>
        <taxon>Ascomycota</taxon>
        <taxon>Saccharomycotina</taxon>
        <taxon>Trigonopsidomycetes</taxon>
        <taxon>Trigonopsidales</taxon>
        <taxon>Trigonopsidaceae</taxon>
        <taxon>Tortispora</taxon>
    </lineage>
</organism>
<evidence type="ECO:0000256" key="5">
    <source>
        <dbReference type="ARBA" id="ARBA00023128"/>
    </source>
</evidence>
<protein>
    <recommendedName>
        <fullName evidence="3 6">Altered inheritance of mitochondria protein 24, mitochondrial</fullName>
    </recommendedName>
</protein>
<dbReference type="InterPro" id="IPR036983">
    <property type="entry name" value="AIM24_sf"/>
</dbReference>
<dbReference type="AlphaFoldDB" id="A0A1E4TLN4"/>
<evidence type="ECO:0000256" key="6">
    <source>
        <dbReference type="RuleBase" id="RU363045"/>
    </source>
</evidence>
<dbReference type="EMBL" id="KV453841">
    <property type="protein sequence ID" value="ODV92558.1"/>
    <property type="molecule type" value="Genomic_DNA"/>
</dbReference>